<name>A0A368XNP2_9BURK</name>
<organism evidence="1 2">
    <name type="scientific">Pseudorhodoferax soli</name>
    <dbReference type="NCBI Taxonomy" id="545864"/>
    <lineage>
        <taxon>Bacteria</taxon>
        <taxon>Pseudomonadati</taxon>
        <taxon>Pseudomonadota</taxon>
        <taxon>Betaproteobacteria</taxon>
        <taxon>Burkholderiales</taxon>
        <taxon>Comamonadaceae</taxon>
    </lineage>
</organism>
<comment type="caution">
    <text evidence="1">The sequence shown here is derived from an EMBL/GenBank/DDBJ whole genome shotgun (WGS) entry which is preliminary data.</text>
</comment>
<accession>A0A368XNP2</accession>
<dbReference type="PANTHER" id="PTHR48228:SF5">
    <property type="entry name" value="ALPHA-METHYLACYL-COA RACEMASE"/>
    <property type="match status" value="1"/>
</dbReference>
<dbReference type="InterPro" id="IPR003673">
    <property type="entry name" value="CoA-Trfase_fam_III"/>
</dbReference>
<reference evidence="1 2" key="1">
    <citation type="submission" date="2018-07" db="EMBL/GenBank/DDBJ databases">
        <title>Genomic Encyclopedia of Type Strains, Phase IV (KMG-IV): sequencing the most valuable type-strain genomes for metagenomic binning, comparative biology and taxonomic classification.</title>
        <authorList>
            <person name="Goeker M."/>
        </authorList>
    </citation>
    <scope>NUCLEOTIDE SEQUENCE [LARGE SCALE GENOMIC DNA]</scope>
    <source>
        <strain evidence="1 2">DSM 21634</strain>
    </source>
</reference>
<dbReference type="Gene3D" id="3.30.1540.10">
    <property type="entry name" value="formyl-coa transferase, domain 3"/>
    <property type="match status" value="1"/>
</dbReference>
<dbReference type="InterPro" id="IPR050509">
    <property type="entry name" value="CoA-transferase_III"/>
</dbReference>
<dbReference type="RefSeq" id="WP_114469992.1">
    <property type="nucleotide sequence ID" value="NZ_QPJK01000006.1"/>
</dbReference>
<proteinExistence type="predicted"/>
<evidence type="ECO:0000313" key="2">
    <source>
        <dbReference type="Proteomes" id="UP000252884"/>
    </source>
</evidence>
<keyword evidence="2" id="KW-1185">Reference proteome</keyword>
<dbReference type="EMBL" id="QPJK01000006">
    <property type="protein sequence ID" value="RCW69611.1"/>
    <property type="molecule type" value="Genomic_DNA"/>
</dbReference>
<dbReference type="Gene3D" id="3.40.50.10540">
    <property type="entry name" value="Crotonobetainyl-coa:carnitine coa-transferase, domain 1"/>
    <property type="match status" value="1"/>
</dbReference>
<gene>
    <name evidence="1" type="ORF">DES41_106485</name>
</gene>
<dbReference type="Pfam" id="PF02515">
    <property type="entry name" value="CoA_transf_3"/>
    <property type="match status" value="1"/>
</dbReference>
<evidence type="ECO:0000313" key="1">
    <source>
        <dbReference type="EMBL" id="RCW69611.1"/>
    </source>
</evidence>
<dbReference type="AlphaFoldDB" id="A0A368XNP2"/>
<dbReference type="GO" id="GO:0003824">
    <property type="term" value="F:catalytic activity"/>
    <property type="evidence" value="ECO:0007669"/>
    <property type="project" value="InterPro"/>
</dbReference>
<sequence>MGVLSGIRVLEFEAIGPGPFGTMLLADMGADVIRIDRPVAHADLGPKASGPRIDITGRGRRSVTLDLKQPAAVASALALVERADVLIEGFRPGAMERLGLGPDVALARNPKLVYGRMTGWGQTGPMAERAGHDLNYIALSGVLSGIGPAGGKPTVPLNLVGDYGGGGMLLAMGVLAALLHVQRGGAGQVVDAAMVEGAAQLGAVFWGMLAAGNWKEARGSNWLDGGAPWYDSYQTADGQFMAVGAVEGRFYAELLDKLGLATADLPAQHDRAGWPRLREAFERAFASRTRADWCAVFDGSDACVAPVLGFAEAPSHAQHRARGSFVEVGGVLQPGPAPRFSATPSALPRSAPARGEHGAAALRDWGFEPDAISYLRQQGLGLQT</sequence>
<dbReference type="InterPro" id="IPR023606">
    <property type="entry name" value="CoA-Trfase_III_dom_1_sf"/>
</dbReference>
<dbReference type="InterPro" id="IPR044855">
    <property type="entry name" value="CoA-Trfase_III_dom3_sf"/>
</dbReference>
<dbReference type="Proteomes" id="UP000252884">
    <property type="component" value="Unassembled WGS sequence"/>
</dbReference>
<dbReference type="PANTHER" id="PTHR48228">
    <property type="entry name" value="SUCCINYL-COA--D-CITRAMALATE COA-TRANSFERASE"/>
    <property type="match status" value="1"/>
</dbReference>
<dbReference type="OrthoDB" id="5294844at2"/>
<dbReference type="SUPFAM" id="SSF89796">
    <property type="entry name" value="CoA-transferase family III (CaiB/BaiF)"/>
    <property type="match status" value="1"/>
</dbReference>
<protein>
    <submittedName>
        <fullName evidence="1">Alpha-methylacyl-CoA racemase</fullName>
    </submittedName>
</protein>